<dbReference type="AlphaFoldDB" id="A0AAV2SFL6"/>
<gene>
    <name evidence="1" type="ORF">MNOR_LOCUS36981</name>
</gene>
<accession>A0AAV2SFL6</accession>
<proteinExistence type="predicted"/>
<sequence length="125" mass="13733">MTMSGVQQEKPALMMVHAFLTETFAHLVVGLAKTTDSTVEMAIVSQWYGVVTEKLTVQMGAMRSVYARQVSDVNLLGLVNIHYSTVGPTFVSQWYGDVTYDLAVQKGLLRTISAIEVNGFNLLMA</sequence>
<dbReference type="Proteomes" id="UP001497623">
    <property type="component" value="Unassembled WGS sequence"/>
</dbReference>
<evidence type="ECO:0000313" key="1">
    <source>
        <dbReference type="EMBL" id="CAL4194687.1"/>
    </source>
</evidence>
<comment type="caution">
    <text evidence="1">The sequence shown here is derived from an EMBL/GenBank/DDBJ whole genome shotgun (WGS) entry which is preliminary data.</text>
</comment>
<dbReference type="EMBL" id="CAXKWB010071137">
    <property type="protein sequence ID" value="CAL4194687.1"/>
    <property type="molecule type" value="Genomic_DNA"/>
</dbReference>
<keyword evidence="2" id="KW-1185">Reference proteome</keyword>
<reference evidence="1 2" key="1">
    <citation type="submission" date="2024-05" db="EMBL/GenBank/DDBJ databases">
        <authorList>
            <person name="Wallberg A."/>
        </authorList>
    </citation>
    <scope>NUCLEOTIDE SEQUENCE [LARGE SCALE GENOMIC DNA]</scope>
</reference>
<protein>
    <submittedName>
        <fullName evidence="1">Uncharacterized protein</fullName>
    </submittedName>
</protein>
<name>A0AAV2SFL6_MEGNR</name>
<evidence type="ECO:0000313" key="2">
    <source>
        <dbReference type="Proteomes" id="UP001497623"/>
    </source>
</evidence>
<organism evidence="1 2">
    <name type="scientific">Meganyctiphanes norvegica</name>
    <name type="common">Northern krill</name>
    <name type="synonym">Thysanopoda norvegica</name>
    <dbReference type="NCBI Taxonomy" id="48144"/>
    <lineage>
        <taxon>Eukaryota</taxon>
        <taxon>Metazoa</taxon>
        <taxon>Ecdysozoa</taxon>
        <taxon>Arthropoda</taxon>
        <taxon>Crustacea</taxon>
        <taxon>Multicrustacea</taxon>
        <taxon>Malacostraca</taxon>
        <taxon>Eumalacostraca</taxon>
        <taxon>Eucarida</taxon>
        <taxon>Euphausiacea</taxon>
        <taxon>Euphausiidae</taxon>
        <taxon>Meganyctiphanes</taxon>
    </lineage>
</organism>